<evidence type="ECO:0000259" key="15">
    <source>
        <dbReference type="Pfam" id="PF06827"/>
    </source>
</evidence>
<dbReference type="GO" id="GO:0004822">
    <property type="term" value="F:isoleucine-tRNA ligase activity"/>
    <property type="evidence" value="ECO:0007669"/>
    <property type="project" value="UniProtKB-UniRule"/>
</dbReference>
<feature type="domain" description="Aminoacyl-tRNA synthetase class Ia" evidence="14">
    <location>
        <begin position="27"/>
        <end position="634"/>
    </location>
</feature>
<dbReference type="PRINTS" id="PR00984">
    <property type="entry name" value="TRNASYNTHILE"/>
</dbReference>
<dbReference type="Pfam" id="PF00133">
    <property type="entry name" value="tRNA-synt_1"/>
    <property type="match status" value="1"/>
</dbReference>
<keyword evidence="5 13" id="KW-0436">Ligase</keyword>
<dbReference type="HAMAP" id="MF_02002">
    <property type="entry name" value="Ile_tRNA_synth_type1"/>
    <property type="match status" value="1"/>
</dbReference>
<feature type="binding site" evidence="13">
    <location>
        <position position="598"/>
    </location>
    <ligand>
        <name>ATP</name>
        <dbReference type="ChEBI" id="CHEBI:30616"/>
    </ligand>
</feature>
<dbReference type="InterPro" id="IPR050081">
    <property type="entry name" value="Ile-tRNA_ligase"/>
</dbReference>
<dbReference type="CDD" id="cd07960">
    <property type="entry name" value="Anticodon_Ia_Ile_BEm"/>
    <property type="match status" value="1"/>
</dbReference>
<dbReference type="FunFam" id="1.10.730.20:FF:000001">
    <property type="entry name" value="Isoleucine--tRNA ligase"/>
    <property type="match status" value="1"/>
</dbReference>
<dbReference type="GO" id="GO:0005829">
    <property type="term" value="C:cytosol"/>
    <property type="evidence" value="ECO:0007669"/>
    <property type="project" value="TreeGrafter"/>
</dbReference>
<comment type="caution">
    <text evidence="17">The sequence shown here is derived from an EMBL/GenBank/DDBJ whole genome shotgun (WGS) entry which is preliminary data.</text>
</comment>
<dbReference type="RefSeq" id="WP_102227440.1">
    <property type="nucleotide sequence ID" value="NZ_PNFY01000004.1"/>
</dbReference>
<keyword evidence="9 13" id="KW-0648">Protein biosynthesis</keyword>
<dbReference type="FunFam" id="3.40.50.620:FF:000305">
    <property type="entry name" value="Isoleucine--tRNA ligase"/>
    <property type="match status" value="1"/>
</dbReference>
<name>A0A2N6SPB3_9LACT</name>
<dbReference type="InterPro" id="IPR033708">
    <property type="entry name" value="Anticodon_Ile_BEm"/>
</dbReference>
<keyword evidence="8 13" id="KW-0067">ATP-binding</keyword>
<dbReference type="Pfam" id="PF06827">
    <property type="entry name" value="zf-FPG_IleRS"/>
    <property type="match status" value="1"/>
</dbReference>
<dbReference type="GO" id="GO:0006428">
    <property type="term" value="P:isoleucyl-tRNA aminoacylation"/>
    <property type="evidence" value="ECO:0007669"/>
    <property type="project" value="UniProtKB-UniRule"/>
</dbReference>
<dbReference type="NCBIfam" id="TIGR00392">
    <property type="entry name" value="ileS"/>
    <property type="match status" value="1"/>
</dbReference>
<evidence type="ECO:0000256" key="3">
    <source>
        <dbReference type="ARBA" id="ARBA00011245"/>
    </source>
</evidence>
<dbReference type="InterPro" id="IPR014729">
    <property type="entry name" value="Rossmann-like_a/b/a_fold"/>
</dbReference>
<sequence length="932" mass="107393">MKLRDTLNLGRTSFEMRGNLPTKEPRLQKEWLEAKVYEQVQKKNEGKPTFILHDGPPYANGQIHIGHALNKISKDIIVRHKSMTGFRAPYVPGWDTHGLPIESALINEKKINRKDYTLAEFRDMCREYALGQVEGQKEDFMRLGVTGEWDHPYLTLDPEFEAAQLRVFGKMAARGLIYKGLKPIYWSPSSESSLAEAEVEYHDVTSPSIYVAFKVLDGKGVLPEEVEFVIWTTTPWTIPSNMGISVDPQAFYSLVKVDGRQFVVATDLLEAVAKDIGWEDYEVIKEYEGKDFDRLTAKHPFYDRESLLMTGDHVTMDSGTGLVHTAPGHGEEDYLIALEYGVDVISPIDNRGHYTDEAPGFEGMFYKKGDRVVVERLEESGHLLAQSQVEHSYPHDWRTKKPVIYRATPQWFASIDKIRQELLTAVEEDVTWHHPSGLARMYNMVRDRRDWVISRQRVWGVPLPVFYAENGEEIIDQDVINHVADLVEKHGTNIWFEWDSKELLPEGYTHPGSPNGEFTKEKDIMDVWFDSGTSYAGVLMQRDYLNYPADLYLEGSDQYRGWFNSSFTTSIAAFDQSPYKAVLSQGFVMDGKGEKMSKSIGNVILPEDVANELGADIIRLWVSSVDYLYDVRISQEILKQVADSYRRIRNTIRFMLSNIGDFDPAEHRVSYNDLSPADQYMLARLDQYTHDVLTAYEEYHFSTVYTKTINFMTTDLSAFYLDFAKDILYIEAKDDKRRRDMQTVIYEILHRMIRLLSPILIHTMEEAWNVLPGNDKEAFVQLEDMPKVSDIEKANQLVEVWEPFFHVQHGIYRVLEAAKKFDPPIKKSFEAKVTLYVDEALENSLTQLADNLDQLLIVSQFEMKPIEEAPEEAQRYDDYAVVVTEAEGKVCDRCRAVRPEVGTIEEAPELCERCYDIVKEHFPAYFEQKDEE</sequence>
<gene>
    <name evidence="13" type="primary">ileS</name>
    <name evidence="17" type="ORF">CJ205_02245</name>
</gene>
<protein>
    <recommendedName>
        <fullName evidence="13">Isoleucine--tRNA ligase</fullName>
        <ecNumber evidence="13">6.1.1.5</ecNumber>
    </recommendedName>
    <alternativeName>
        <fullName evidence="13">Isoleucyl-tRNA synthetase</fullName>
        <shortName evidence="13">IleRS</shortName>
    </alternativeName>
</protein>
<dbReference type="InterPro" id="IPR009008">
    <property type="entry name" value="Val/Leu/Ile-tRNA-synth_edit"/>
</dbReference>
<dbReference type="Gene3D" id="1.10.730.20">
    <property type="match status" value="1"/>
</dbReference>
<dbReference type="InterPro" id="IPR002301">
    <property type="entry name" value="Ile-tRNA-ligase"/>
</dbReference>
<dbReference type="OrthoDB" id="9810365at2"/>
<comment type="catalytic activity">
    <reaction evidence="12 13">
        <text>tRNA(Ile) + L-isoleucine + ATP = L-isoleucyl-tRNA(Ile) + AMP + diphosphate</text>
        <dbReference type="Rhea" id="RHEA:11060"/>
        <dbReference type="Rhea" id="RHEA-COMP:9666"/>
        <dbReference type="Rhea" id="RHEA-COMP:9695"/>
        <dbReference type="ChEBI" id="CHEBI:30616"/>
        <dbReference type="ChEBI" id="CHEBI:33019"/>
        <dbReference type="ChEBI" id="CHEBI:58045"/>
        <dbReference type="ChEBI" id="CHEBI:78442"/>
        <dbReference type="ChEBI" id="CHEBI:78528"/>
        <dbReference type="ChEBI" id="CHEBI:456215"/>
        <dbReference type="EC" id="6.1.1.5"/>
    </reaction>
</comment>
<comment type="subcellular location">
    <subcellularLocation>
        <location evidence="1 13">Cytoplasm</location>
    </subcellularLocation>
</comment>
<dbReference type="FunFam" id="3.90.740.10:FF:000006">
    <property type="entry name" value="Isoleucine--tRNA ligase"/>
    <property type="match status" value="1"/>
</dbReference>
<evidence type="ECO:0000313" key="18">
    <source>
        <dbReference type="Proteomes" id="UP000235682"/>
    </source>
</evidence>
<dbReference type="InterPro" id="IPR001412">
    <property type="entry name" value="aa-tRNA-synth_I_CS"/>
</dbReference>
<comment type="domain">
    <text evidence="13">IleRS has two distinct active sites: one for aminoacylation and one for editing. The misactivated valine is translocated from the active site to the editing site, which sterically excludes the correctly activated isoleucine. The single editing site contains two valyl binding pockets, one specific for each substrate (Val-AMP or Val-tRNA(Ile)).</text>
</comment>
<dbReference type="SUPFAM" id="SSF47323">
    <property type="entry name" value="Anticodon-binding domain of a subclass of class I aminoacyl-tRNA synthetases"/>
    <property type="match status" value="1"/>
</dbReference>
<evidence type="ECO:0000256" key="4">
    <source>
        <dbReference type="ARBA" id="ARBA00022490"/>
    </source>
</evidence>
<dbReference type="AlphaFoldDB" id="A0A2N6SPB3"/>
<evidence type="ECO:0000256" key="5">
    <source>
        <dbReference type="ARBA" id="ARBA00022598"/>
    </source>
</evidence>
<evidence type="ECO:0000256" key="6">
    <source>
        <dbReference type="ARBA" id="ARBA00022741"/>
    </source>
</evidence>
<keyword evidence="18" id="KW-1185">Reference proteome</keyword>
<evidence type="ECO:0000256" key="13">
    <source>
        <dbReference type="HAMAP-Rule" id="MF_02002"/>
    </source>
</evidence>
<evidence type="ECO:0000256" key="9">
    <source>
        <dbReference type="ARBA" id="ARBA00022917"/>
    </source>
</evidence>
<keyword evidence="4 13" id="KW-0963">Cytoplasm</keyword>
<keyword evidence="7 13" id="KW-0862">Zinc</keyword>
<dbReference type="PANTHER" id="PTHR42765">
    <property type="entry name" value="SOLEUCYL-TRNA SYNTHETASE"/>
    <property type="match status" value="1"/>
</dbReference>
<dbReference type="InterPro" id="IPR010663">
    <property type="entry name" value="Znf_FPG/IleRS"/>
</dbReference>
<dbReference type="Pfam" id="PF08264">
    <property type="entry name" value="Anticodon_1"/>
    <property type="match status" value="1"/>
</dbReference>
<dbReference type="Gene3D" id="1.10.10.830">
    <property type="entry name" value="Ile-tRNA synthetase CP2 domain-like"/>
    <property type="match status" value="1"/>
</dbReference>
<dbReference type="Gene3D" id="3.40.50.620">
    <property type="entry name" value="HUPs"/>
    <property type="match status" value="2"/>
</dbReference>
<dbReference type="InterPro" id="IPR023585">
    <property type="entry name" value="Ile-tRNA-ligase_type1"/>
</dbReference>
<evidence type="ECO:0000256" key="11">
    <source>
        <dbReference type="ARBA" id="ARBA00025217"/>
    </source>
</evidence>
<evidence type="ECO:0000259" key="16">
    <source>
        <dbReference type="Pfam" id="PF08264"/>
    </source>
</evidence>
<keyword evidence="6 13" id="KW-0547">Nucleotide-binding</keyword>
<evidence type="ECO:0000256" key="12">
    <source>
        <dbReference type="ARBA" id="ARBA00048359"/>
    </source>
</evidence>
<keyword evidence="10 13" id="KW-0030">Aminoacyl-tRNA synthetase</keyword>
<feature type="binding site" evidence="13">
    <location>
        <position position="894"/>
    </location>
    <ligand>
        <name>Zn(2+)</name>
        <dbReference type="ChEBI" id="CHEBI:29105"/>
    </ligand>
</feature>
<evidence type="ECO:0000256" key="2">
    <source>
        <dbReference type="ARBA" id="ARBA00006887"/>
    </source>
</evidence>
<evidence type="ECO:0000259" key="14">
    <source>
        <dbReference type="Pfam" id="PF00133"/>
    </source>
</evidence>
<dbReference type="SUPFAM" id="SSF50677">
    <property type="entry name" value="ValRS/IleRS/LeuRS editing domain"/>
    <property type="match status" value="1"/>
</dbReference>
<evidence type="ECO:0000256" key="10">
    <source>
        <dbReference type="ARBA" id="ARBA00023146"/>
    </source>
</evidence>
<dbReference type="InterPro" id="IPR002300">
    <property type="entry name" value="aa-tRNA-synth_Ia"/>
</dbReference>
<dbReference type="STRING" id="84521.SAMN04487994_101820"/>
<dbReference type="GO" id="GO:0008270">
    <property type="term" value="F:zinc ion binding"/>
    <property type="evidence" value="ECO:0007669"/>
    <property type="project" value="UniProtKB-UniRule"/>
</dbReference>
<comment type="subunit">
    <text evidence="3 13">Monomer.</text>
</comment>
<comment type="function">
    <text evidence="11 13">Catalyzes the attachment of isoleucine to tRNA(Ile). As IleRS can inadvertently accommodate and process structurally similar amino acids such as valine, to avoid such errors it has two additional distinct tRNA(Ile)-dependent editing activities. One activity is designated as 'pretransfer' editing and involves the hydrolysis of activated Val-AMP. The other activity is designated 'posttransfer' editing and involves deacylation of mischarged Val-tRNA(Ile).</text>
</comment>
<dbReference type="PANTHER" id="PTHR42765:SF1">
    <property type="entry name" value="ISOLEUCINE--TRNA LIGASE, MITOCHONDRIAL"/>
    <property type="match status" value="1"/>
</dbReference>
<keyword evidence="13" id="KW-0479">Metal-binding</keyword>
<proteinExistence type="inferred from homology"/>
<dbReference type="InterPro" id="IPR013155">
    <property type="entry name" value="M/V/L/I-tRNA-synth_anticd-bd"/>
</dbReference>
<dbReference type="CDD" id="cd00818">
    <property type="entry name" value="IleRS_core"/>
    <property type="match status" value="1"/>
</dbReference>
<dbReference type="FunFam" id="1.10.10.830:FF:000001">
    <property type="entry name" value="Isoleucine--tRNA ligase"/>
    <property type="match status" value="1"/>
</dbReference>
<dbReference type="InterPro" id="IPR009080">
    <property type="entry name" value="tRNAsynth_Ia_anticodon-bd"/>
</dbReference>
<dbReference type="GO" id="GO:0000049">
    <property type="term" value="F:tRNA binding"/>
    <property type="evidence" value="ECO:0007669"/>
    <property type="project" value="InterPro"/>
</dbReference>
<feature type="binding site" evidence="13">
    <location>
        <position position="911"/>
    </location>
    <ligand>
        <name>Zn(2+)</name>
        <dbReference type="ChEBI" id="CHEBI:29105"/>
    </ligand>
</feature>
<dbReference type="SUPFAM" id="SSF52374">
    <property type="entry name" value="Nucleotidylyl transferase"/>
    <property type="match status" value="1"/>
</dbReference>
<reference evidence="17 18" key="1">
    <citation type="submission" date="2017-09" db="EMBL/GenBank/DDBJ databases">
        <title>Bacterial strain isolated from the female urinary microbiota.</title>
        <authorList>
            <person name="Thomas-White K."/>
            <person name="Kumar N."/>
            <person name="Forster S."/>
            <person name="Putonti C."/>
            <person name="Lawley T."/>
            <person name="Wolfe A.J."/>
        </authorList>
    </citation>
    <scope>NUCLEOTIDE SEQUENCE [LARGE SCALE GENOMIC DNA]</scope>
    <source>
        <strain evidence="17 18">UMB0852</strain>
    </source>
</reference>
<dbReference type="Proteomes" id="UP000235682">
    <property type="component" value="Unassembled WGS sequence"/>
</dbReference>
<feature type="binding site" evidence="13">
    <location>
        <position position="554"/>
    </location>
    <ligand>
        <name>L-isoleucyl-5'-AMP</name>
        <dbReference type="ChEBI" id="CHEBI:178002"/>
    </ligand>
</feature>
<dbReference type="PROSITE" id="PS00178">
    <property type="entry name" value="AA_TRNA_LIGASE_I"/>
    <property type="match status" value="1"/>
</dbReference>
<comment type="similarity">
    <text evidence="2 13">Belongs to the class-I aminoacyl-tRNA synthetase family. IleS type 1 subfamily.</text>
</comment>
<dbReference type="EMBL" id="PNHE01000005">
    <property type="protein sequence ID" value="PMC58892.1"/>
    <property type="molecule type" value="Genomic_DNA"/>
</dbReference>
<feature type="domain" description="Methionyl/Valyl/Leucyl/Isoleucyl-tRNA synthetase anticodon-binding" evidence="16">
    <location>
        <begin position="678"/>
        <end position="793"/>
    </location>
</feature>
<organism evidence="17 18">
    <name type="scientific">Dolosicoccus paucivorans</name>
    <dbReference type="NCBI Taxonomy" id="84521"/>
    <lineage>
        <taxon>Bacteria</taxon>
        <taxon>Bacillati</taxon>
        <taxon>Bacillota</taxon>
        <taxon>Bacilli</taxon>
        <taxon>Lactobacillales</taxon>
        <taxon>Aerococcaceae</taxon>
        <taxon>Dolosicoccus</taxon>
    </lineage>
</organism>
<dbReference type="FunFam" id="3.40.50.620:FF:000152">
    <property type="entry name" value="Isoleucine--tRNA ligase"/>
    <property type="match status" value="1"/>
</dbReference>
<evidence type="ECO:0000256" key="1">
    <source>
        <dbReference type="ARBA" id="ARBA00004496"/>
    </source>
</evidence>
<dbReference type="EC" id="6.1.1.5" evidence="13"/>
<dbReference type="Gene3D" id="3.90.740.10">
    <property type="entry name" value="Valyl/Leucyl/Isoleucyl-tRNA synthetase, editing domain"/>
    <property type="match status" value="1"/>
</dbReference>
<feature type="domain" description="Zinc finger FPG/IleRS-type" evidence="15">
    <location>
        <begin position="888"/>
        <end position="916"/>
    </location>
</feature>
<feature type="binding site" evidence="13">
    <location>
        <position position="891"/>
    </location>
    <ligand>
        <name>Zn(2+)</name>
        <dbReference type="ChEBI" id="CHEBI:29105"/>
    </ligand>
</feature>
<accession>A0A2N6SPB3</accession>
<dbReference type="GO" id="GO:0002161">
    <property type="term" value="F:aminoacyl-tRNA deacylase activity"/>
    <property type="evidence" value="ECO:0007669"/>
    <property type="project" value="InterPro"/>
</dbReference>
<dbReference type="GO" id="GO:0005524">
    <property type="term" value="F:ATP binding"/>
    <property type="evidence" value="ECO:0007669"/>
    <property type="project" value="UniProtKB-UniRule"/>
</dbReference>
<evidence type="ECO:0000313" key="17">
    <source>
        <dbReference type="EMBL" id="PMC58892.1"/>
    </source>
</evidence>
<feature type="short sequence motif" description="'HIGH' region" evidence="13">
    <location>
        <begin position="57"/>
        <end position="67"/>
    </location>
</feature>
<feature type="short sequence motif" description="'KMSKS' region" evidence="13">
    <location>
        <begin position="595"/>
        <end position="599"/>
    </location>
</feature>
<evidence type="ECO:0000256" key="8">
    <source>
        <dbReference type="ARBA" id="ARBA00022840"/>
    </source>
</evidence>
<comment type="cofactor">
    <cofactor evidence="13">
        <name>Zn(2+)</name>
        <dbReference type="ChEBI" id="CHEBI:29105"/>
    </cofactor>
    <text evidence="13">Binds 1 zinc ion per subunit.</text>
</comment>
<evidence type="ECO:0000256" key="7">
    <source>
        <dbReference type="ARBA" id="ARBA00022833"/>
    </source>
</evidence>
<feature type="binding site" evidence="13">
    <location>
        <position position="914"/>
    </location>
    <ligand>
        <name>Zn(2+)</name>
        <dbReference type="ChEBI" id="CHEBI:29105"/>
    </ligand>
</feature>